<accession>A0A318SDX1</accession>
<protein>
    <recommendedName>
        <fullName evidence="4">Ribosomal protein S3AE</fullName>
    </recommendedName>
</protein>
<evidence type="ECO:0000313" key="3">
    <source>
        <dbReference type="Proteomes" id="UP000247540"/>
    </source>
</evidence>
<dbReference type="OrthoDB" id="6120755at2"/>
<feature type="coiled-coil region" evidence="1">
    <location>
        <begin position="32"/>
        <end position="59"/>
    </location>
</feature>
<keyword evidence="1" id="KW-0175">Coiled coil</keyword>
<name>A0A318SDX1_9BURK</name>
<keyword evidence="3" id="KW-1185">Reference proteome</keyword>
<organism evidence="2 3">
    <name type="scientific">Xylophilus ampelinus</name>
    <dbReference type="NCBI Taxonomy" id="54067"/>
    <lineage>
        <taxon>Bacteria</taxon>
        <taxon>Pseudomonadati</taxon>
        <taxon>Pseudomonadota</taxon>
        <taxon>Betaproteobacteria</taxon>
        <taxon>Burkholderiales</taxon>
        <taxon>Xylophilus</taxon>
    </lineage>
</organism>
<gene>
    <name evidence="2" type="ORF">DFQ15_12050</name>
</gene>
<dbReference type="RefSeq" id="WP_110466364.1">
    <property type="nucleotide sequence ID" value="NZ_JAMOFZ010000019.1"/>
</dbReference>
<proteinExistence type="predicted"/>
<evidence type="ECO:0000313" key="2">
    <source>
        <dbReference type="EMBL" id="PYE75097.1"/>
    </source>
</evidence>
<evidence type="ECO:0008006" key="4">
    <source>
        <dbReference type="Google" id="ProtNLM"/>
    </source>
</evidence>
<dbReference type="AlphaFoldDB" id="A0A318SDX1"/>
<evidence type="ECO:0000256" key="1">
    <source>
        <dbReference type="SAM" id="Coils"/>
    </source>
</evidence>
<comment type="caution">
    <text evidence="2">The sequence shown here is derived from an EMBL/GenBank/DDBJ whole genome shotgun (WGS) entry which is preliminary data.</text>
</comment>
<sequence length="145" mass="15861">MQPTPIPIRTECPPGACVCDREALLAAPGADLRVLLLTREEERRLLERLENLQSLAELRRIEARMADQLGLRLRISFSPNEVRSLRGIAIGVLEQPGLCRKTRQSIPAAIRKSLERRPQIAFDLLDDGGLFGGEGAGDSPQGGLA</sequence>
<reference evidence="2 3" key="1">
    <citation type="submission" date="2018-06" db="EMBL/GenBank/DDBJ databases">
        <title>Genomic Encyclopedia of Type Strains, Phase III (KMG-III): the genomes of soil and plant-associated and newly described type strains.</title>
        <authorList>
            <person name="Whitman W."/>
        </authorList>
    </citation>
    <scope>NUCLEOTIDE SEQUENCE [LARGE SCALE GENOMIC DNA]</scope>
    <source>
        <strain evidence="2 3">CECT 7646</strain>
    </source>
</reference>
<dbReference type="EMBL" id="QJTC01000020">
    <property type="protein sequence ID" value="PYE75097.1"/>
    <property type="molecule type" value="Genomic_DNA"/>
</dbReference>
<dbReference type="Proteomes" id="UP000247540">
    <property type="component" value="Unassembled WGS sequence"/>
</dbReference>